<dbReference type="CDD" id="cd00038">
    <property type="entry name" value="CAP_ED"/>
    <property type="match status" value="2"/>
</dbReference>
<proteinExistence type="predicted"/>
<organism evidence="2 3">
    <name type="scientific">Treponema berlinense</name>
    <dbReference type="NCBI Taxonomy" id="225004"/>
    <lineage>
        <taxon>Bacteria</taxon>
        <taxon>Pseudomonadati</taxon>
        <taxon>Spirochaetota</taxon>
        <taxon>Spirochaetia</taxon>
        <taxon>Spirochaetales</taxon>
        <taxon>Treponemataceae</taxon>
        <taxon>Treponema</taxon>
    </lineage>
</organism>
<dbReference type="Gene3D" id="2.60.120.10">
    <property type="entry name" value="Jelly Rolls"/>
    <property type="match status" value="2"/>
</dbReference>
<dbReference type="InterPro" id="IPR014710">
    <property type="entry name" value="RmlC-like_jellyroll"/>
</dbReference>
<dbReference type="OrthoDB" id="305756at2"/>
<name>A0A1T4MBE5_9SPIR</name>
<evidence type="ECO:0000259" key="1">
    <source>
        <dbReference type="PROSITE" id="PS50042"/>
    </source>
</evidence>
<evidence type="ECO:0000313" key="3">
    <source>
        <dbReference type="Proteomes" id="UP000190395"/>
    </source>
</evidence>
<dbReference type="PROSITE" id="PS00889">
    <property type="entry name" value="CNMP_BINDING_2"/>
    <property type="match status" value="1"/>
</dbReference>
<dbReference type="GO" id="GO:0005829">
    <property type="term" value="C:cytosol"/>
    <property type="evidence" value="ECO:0007669"/>
    <property type="project" value="TreeGrafter"/>
</dbReference>
<reference evidence="2 3" key="1">
    <citation type="submission" date="2017-02" db="EMBL/GenBank/DDBJ databases">
        <authorList>
            <person name="Peterson S.W."/>
        </authorList>
    </citation>
    <scope>NUCLEOTIDE SEQUENCE [LARGE SCALE GENOMIC DNA]</scope>
    <source>
        <strain evidence="2 3">ATCC BAA-909</strain>
    </source>
</reference>
<dbReference type="InterPro" id="IPR018488">
    <property type="entry name" value="cNMP-bd_CS"/>
</dbReference>
<dbReference type="SMART" id="SM00100">
    <property type="entry name" value="cNMP"/>
    <property type="match status" value="2"/>
</dbReference>
<dbReference type="InterPro" id="IPR018490">
    <property type="entry name" value="cNMP-bd_dom_sf"/>
</dbReference>
<dbReference type="PANTHER" id="PTHR24567">
    <property type="entry name" value="CRP FAMILY TRANSCRIPTIONAL REGULATORY PROTEIN"/>
    <property type="match status" value="1"/>
</dbReference>
<sequence>MIQLQFVNFKQGSYITVEGRPQNNIFYIIQCGNVRVHRGDSIPGQKEEMLGPGDFIGVISCMSNHSQMDTVLALTDVVCISVRREQYPELIEKNTPVAMKIIRTFANRMRLLNDTLVLATLNNSASQSPEQIYRVASYYDKMNKPSIAVFAYYQYVKANPAGINVLLAKTRFNALRAKSRAVYFESNQDLLRKYPKDTMIMSEQQSGADMFIIQSGRVKISKVVDGSEVTLAILKKGDMFGEMALLENKPRSACAIAEEDCTLMTVNRSNFDQMVQTQPQLIARLTTTLAERLFQTQRQLLNSQIRDPISKMTDMLALQIEKARVAIDPKNKTSYQTDLTPLDIAAMCGLSQDEKNIFVPKFSLSPVIKLSPENKIFVPDCLELIKQSAFIRKQHKER</sequence>
<keyword evidence="2" id="KW-0418">Kinase</keyword>
<dbReference type="RefSeq" id="WP_078930584.1">
    <property type="nucleotide sequence ID" value="NZ_FUXC01000003.1"/>
</dbReference>
<dbReference type="GO" id="GO:0003700">
    <property type="term" value="F:DNA-binding transcription factor activity"/>
    <property type="evidence" value="ECO:0007669"/>
    <property type="project" value="TreeGrafter"/>
</dbReference>
<dbReference type="InterPro" id="IPR000595">
    <property type="entry name" value="cNMP-bd_dom"/>
</dbReference>
<dbReference type="Pfam" id="PF00027">
    <property type="entry name" value="cNMP_binding"/>
    <property type="match status" value="2"/>
</dbReference>
<dbReference type="PROSITE" id="PS50042">
    <property type="entry name" value="CNMP_BINDING_3"/>
    <property type="match status" value="2"/>
</dbReference>
<dbReference type="AlphaFoldDB" id="A0A1T4MBE5"/>
<dbReference type="SUPFAM" id="SSF51206">
    <property type="entry name" value="cAMP-binding domain-like"/>
    <property type="match status" value="2"/>
</dbReference>
<dbReference type="InterPro" id="IPR050397">
    <property type="entry name" value="Env_Response_Regulators"/>
</dbReference>
<dbReference type="GO" id="GO:0016301">
    <property type="term" value="F:kinase activity"/>
    <property type="evidence" value="ECO:0007669"/>
    <property type="project" value="UniProtKB-KW"/>
</dbReference>
<protein>
    <submittedName>
        <fullName evidence="2">cAMP-binding domain of CRP or a regulatory subunit of cAMP-dependent protein kinases</fullName>
    </submittedName>
</protein>
<evidence type="ECO:0000313" key="2">
    <source>
        <dbReference type="EMBL" id="SJZ64201.1"/>
    </source>
</evidence>
<feature type="domain" description="Cyclic nucleotide-binding" evidence="1">
    <location>
        <begin position="26"/>
        <end position="108"/>
    </location>
</feature>
<accession>A0A1T4MBE5</accession>
<keyword evidence="3" id="KW-1185">Reference proteome</keyword>
<dbReference type="PANTHER" id="PTHR24567:SF74">
    <property type="entry name" value="HTH-TYPE TRANSCRIPTIONAL REGULATOR ARCR"/>
    <property type="match status" value="1"/>
</dbReference>
<keyword evidence="2" id="KW-0808">Transferase</keyword>
<gene>
    <name evidence="2" type="ORF">SAMN02745152_00835</name>
</gene>
<feature type="domain" description="Cyclic nucleotide-binding" evidence="1">
    <location>
        <begin position="192"/>
        <end position="292"/>
    </location>
</feature>
<dbReference type="GeneID" id="303367093"/>
<dbReference type="Proteomes" id="UP000190395">
    <property type="component" value="Unassembled WGS sequence"/>
</dbReference>
<dbReference type="EMBL" id="FUXC01000003">
    <property type="protein sequence ID" value="SJZ64201.1"/>
    <property type="molecule type" value="Genomic_DNA"/>
</dbReference>
<dbReference type="STRING" id="225004.SAMN02745152_00835"/>